<dbReference type="SUPFAM" id="SSF55785">
    <property type="entry name" value="PYP-like sensor domain (PAS domain)"/>
    <property type="match status" value="1"/>
</dbReference>
<dbReference type="EC" id="2.7.13.3" evidence="2"/>
<dbReference type="Gene3D" id="3.30.565.10">
    <property type="entry name" value="Histidine kinase-like ATPase, C-terminal domain"/>
    <property type="match status" value="1"/>
</dbReference>
<dbReference type="AlphaFoldDB" id="A0A9D2L505"/>
<evidence type="ECO:0000313" key="10">
    <source>
        <dbReference type="EMBL" id="HJA99360.1"/>
    </source>
</evidence>
<dbReference type="PANTHER" id="PTHR42878:SF7">
    <property type="entry name" value="SENSOR HISTIDINE KINASE GLRK"/>
    <property type="match status" value="1"/>
</dbReference>
<evidence type="ECO:0000256" key="7">
    <source>
        <dbReference type="ARBA" id="ARBA00023012"/>
    </source>
</evidence>
<dbReference type="PROSITE" id="PS50109">
    <property type="entry name" value="HIS_KIN"/>
    <property type="match status" value="1"/>
</dbReference>
<dbReference type="GO" id="GO:0000156">
    <property type="term" value="F:phosphorelay response regulator activity"/>
    <property type="evidence" value="ECO:0007669"/>
    <property type="project" value="TreeGrafter"/>
</dbReference>
<accession>A0A9D2L505</accession>
<keyword evidence="8" id="KW-0472">Membrane</keyword>
<comment type="catalytic activity">
    <reaction evidence="1">
        <text>ATP + protein L-histidine = ADP + protein N-phospho-L-histidine.</text>
        <dbReference type="EC" id="2.7.13.3"/>
    </reaction>
</comment>
<keyword evidence="8" id="KW-0812">Transmembrane</keyword>
<dbReference type="GO" id="GO:0005524">
    <property type="term" value="F:ATP binding"/>
    <property type="evidence" value="ECO:0007669"/>
    <property type="project" value="UniProtKB-KW"/>
</dbReference>
<evidence type="ECO:0000256" key="4">
    <source>
        <dbReference type="ARBA" id="ARBA00022741"/>
    </source>
</evidence>
<dbReference type="SUPFAM" id="SSF55874">
    <property type="entry name" value="ATPase domain of HSP90 chaperone/DNA topoisomerase II/histidine kinase"/>
    <property type="match status" value="1"/>
</dbReference>
<dbReference type="InterPro" id="IPR005467">
    <property type="entry name" value="His_kinase_dom"/>
</dbReference>
<dbReference type="Pfam" id="PF02518">
    <property type="entry name" value="HATPase_c"/>
    <property type="match status" value="1"/>
</dbReference>
<evidence type="ECO:0000256" key="8">
    <source>
        <dbReference type="SAM" id="Phobius"/>
    </source>
</evidence>
<dbReference type="GO" id="GO:0030295">
    <property type="term" value="F:protein kinase activator activity"/>
    <property type="evidence" value="ECO:0007669"/>
    <property type="project" value="TreeGrafter"/>
</dbReference>
<keyword evidence="4" id="KW-0547">Nucleotide-binding</keyword>
<dbReference type="Gene3D" id="3.30.450.20">
    <property type="entry name" value="PAS domain"/>
    <property type="match status" value="1"/>
</dbReference>
<evidence type="ECO:0000313" key="11">
    <source>
        <dbReference type="Proteomes" id="UP000824259"/>
    </source>
</evidence>
<evidence type="ECO:0000256" key="3">
    <source>
        <dbReference type="ARBA" id="ARBA00022679"/>
    </source>
</evidence>
<dbReference type="PANTHER" id="PTHR42878">
    <property type="entry name" value="TWO-COMPONENT HISTIDINE KINASE"/>
    <property type="match status" value="1"/>
</dbReference>
<dbReference type="InterPro" id="IPR050351">
    <property type="entry name" value="BphY/WalK/GraS-like"/>
</dbReference>
<dbReference type="GO" id="GO:0000155">
    <property type="term" value="F:phosphorelay sensor kinase activity"/>
    <property type="evidence" value="ECO:0007669"/>
    <property type="project" value="InterPro"/>
</dbReference>
<keyword evidence="6" id="KW-0067">ATP-binding</keyword>
<dbReference type="InterPro" id="IPR036890">
    <property type="entry name" value="HATPase_C_sf"/>
</dbReference>
<dbReference type="InterPro" id="IPR003594">
    <property type="entry name" value="HATPase_dom"/>
</dbReference>
<keyword evidence="8" id="KW-1133">Transmembrane helix</keyword>
<protein>
    <recommendedName>
        <fullName evidence="2">histidine kinase</fullName>
        <ecNumber evidence="2">2.7.13.3</ecNumber>
    </recommendedName>
</protein>
<keyword evidence="3" id="KW-0808">Transferase</keyword>
<sequence>MKLPKGIAYRPIATWSVILCVASVACGWVVAQGLYPLMLACVPLMVLAVWRILHIYGNSIRRVTFMFDAIENDDLSFRFNEDPSKVDNTMLNVALNRIKEILSQTKARAEERERYYQLIMESAQTGLITLNDTGSVYQANGEALRIFGVSQLHHVRQLEHSLPEVSRALATIRPGDKLRVSCTTESGDMALMLGCSKIMLEKRPRRVISVSDINNELNEIQVESWNKLSRILTHEIMNSLAPITSLSDTLLHMDRALEPDLERGLETISATSRRLMTFVEGYRRFTRIPAPQREPFEVRELVRQAVVLTAAEEDALRIHVDIEPAETMIYADKAQLGQVMVNLLKNAREAIAGRHDGEIEIRSRIDAAEHVIIEISNNGGAIPAEVTENIFTPFYTTKPDGSGIGLSLSRRIMQLHGGSLRLSCNTDRRVTFTLQIE</sequence>
<dbReference type="PROSITE" id="PS51257">
    <property type="entry name" value="PROKAR_LIPOPROTEIN"/>
    <property type="match status" value="1"/>
</dbReference>
<dbReference type="PRINTS" id="PR00344">
    <property type="entry name" value="BCTRLSENSOR"/>
</dbReference>
<keyword evidence="7" id="KW-0902">Two-component regulatory system</keyword>
<dbReference type="InterPro" id="IPR035965">
    <property type="entry name" value="PAS-like_dom_sf"/>
</dbReference>
<evidence type="ECO:0000256" key="5">
    <source>
        <dbReference type="ARBA" id="ARBA00022777"/>
    </source>
</evidence>
<dbReference type="SUPFAM" id="SSF47384">
    <property type="entry name" value="Homodimeric domain of signal transducing histidine kinase"/>
    <property type="match status" value="1"/>
</dbReference>
<dbReference type="GO" id="GO:0007234">
    <property type="term" value="P:osmosensory signaling via phosphorelay pathway"/>
    <property type="evidence" value="ECO:0007669"/>
    <property type="project" value="TreeGrafter"/>
</dbReference>
<evidence type="ECO:0000259" key="9">
    <source>
        <dbReference type="PROSITE" id="PS50109"/>
    </source>
</evidence>
<keyword evidence="5" id="KW-0418">Kinase</keyword>
<reference evidence="10" key="1">
    <citation type="journal article" date="2021" name="PeerJ">
        <title>Extensive microbial diversity within the chicken gut microbiome revealed by metagenomics and culture.</title>
        <authorList>
            <person name="Gilroy R."/>
            <person name="Ravi A."/>
            <person name="Getino M."/>
            <person name="Pursley I."/>
            <person name="Horton D.L."/>
            <person name="Alikhan N.F."/>
            <person name="Baker D."/>
            <person name="Gharbi K."/>
            <person name="Hall N."/>
            <person name="Watson M."/>
            <person name="Adriaenssens E.M."/>
            <person name="Foster-Nyarko E."/>
            <person name="Jarju S."/>
            <person name="Secka A."/>
            <person name="Antonio M."/>
            <person name="Oren A."/>
            <person name="Chaudhuri R.R."/>
            <person name="La Ragione R."/>
            <person name="Hildebrand F."/>
            <person name="Pallen M.J."/>
        </authorList>
    </citation>
    <scope>NUCLEOTIDE SEQUENCE</scope>
    <source>
        <strain evidence="10">CHK169-11906</strain>
    </source>
</reference>
<gene>
    <name evidence="10" type="ORF">H9779_07185</name>
</gene>
<dbReference type="InterPro" id="IPR004358">
    <property type="entry name" value="Sig_transdc_His_kin-like_C"/>
</dbReference>
<evidence type="ECO:0000256" key="6">
    <source>
        <dbReference type="ARBA" id="ARBA00022840"/>
    </source>
</evidence>
<reference evidence="10" key="2">
    <citation type="submission" date="2021-04" db="EMBL/GenBank/DDBJ databases">
        <authorList>
            <person name="Gilroy R."/>
        </authorList>
    </citation>
    <scope>NUCLEOTIDE SEQUENCE</scope>
    <source>
        <strain evidence="10">CHK169-11906</strain>
    </source>
</reference>
<name>A0A9D2L505_9BACT</name>
<dbReference type="EMBL" id="DWYR01000023">
    <property type="protein sequence ID" value="HJA99360.1"/>
    <property type="molecule type" value="Genomic_DNA"/>
</dbReference>
<organism evidence="10 11">
    <name type="scientific">Candidatus Alistipes avicola</name>
    <dbReference type="NCBI Taxonomy" id="2838432"/>
    <lineage>
        <taxon>Bacteria</taxon>
        <taxon>Pseudomonadati</taxon>
        <taxon>Bacteroidota</taxon>
        <taxon>Bacteroidia</taxon>
        <taxon>Bacteroidales</taxon>
        <taxon>Rikenellaceae</taxon>
        <taxon>Alistipes</taxon>
    </lineage>
</organism>
<proteinExistence type="predicted"/>
<feature type="transmembrane region" description="Helical" evidence="8">
    <location>
        <begin position="12"/>
        <end position="31"/>
    </location>
</feature>
<dbReference type="Proteomes" id="UP000824259">
    <property type="component" value="Unassembled WGS sequence"/>
</dbReference>
<feature type="domain" description="Histidine kinase" evidence="9">
    <location>
        <begin position="231"/>
        <end position="437"/>
    </location>
</feature>
<dbReference type="SMART" id="SM00387">
    <property type="entry name" value="HATPase_c"/>
    <property type="match status" value="1"/>
</dbReference>
<comment type="caution">
    <text evidence="10">The sequence shown here is derived from an EMBL/GenBank/DDBJ whole genome shotgun (WGS) entry which is preliminary data.</text>
</comment>
<evidence type="ECO:0000256" key="1">
    <source>
        <dbReference type="ARBA" id="ARBA00000085"/>
    </source>
</evidence>
<dbReference type="InterPro" id="IPR036097">
    <property type="entry name" value="HisK_dim/P_sf"/>
</dbReference>
<evidence type="ECO:0000256" key="2">
    <source>
        <dbReference type="ARBA" id="ARBA00012438"/>
    </source>
</evidence>